<accession>A0A4R3I190</accession>
<evidence type="ECO:0000313" key="6">
    <source>
        <dbReference type="Proteomes" id="UP000295382"/>
    </source>
</evidence>
<dbReference type="OrthoDB" id="9774661at2"/>
<dbReference type="InterPro" id="IPR036388">
    <property type="entry name" value="WH-like_DNA-bd_sf"/>
</dbReference>
<feature type="domain" description="HTH luxR-type" evidence="4">
    <location>
        <begin position="188"/>
        <end position="253"/>
    </location>
</feature>
<dbReference type="AlphaFoldDB" id="A0A4R3I190"/>
<keyword evidence="6" id="KW-1185">Reference proteome</keyword>
<evidence type="ECO:0000256" key="2">
    <source>
        <dbReference type="ARBA" id="ARBA00023125"/>
    </source>
</evidence>
<evidence type="ECO:0000256" key="3">
    <source>
        <dbReference type="ARBA" id="ARBA00023163"/>
    </source>
</evidence>
<reference evidence="5 6" key="1">
    <citation type="submission" date="2019-03" db="EMBL/GenBank/DDBJ databases">
        <title>Genomic Encyclopedia of Type Strains, Phase IV (KMG-IV): sequencing the most valuable type-strain genomes for metagenomic binning, comparative biology and taxonomic classification.</title>
        <authorList>
            <person name="Goeker M."/>
        </authorList>
    </citation>
    <scope>NUCLEOTIDE SEQUENCE [LARGE SCALE GENOMIC DNA]</scope>
    <source>
        <strain evidence="5 6">DSM 7445</strain>
    </source>
</reference>
<dbReference type="PROSITE" id="PS50043">
    <property type="entry name" value="HTH_LUXR_2"/>
    <property type="match status" value="1"/>
</dbReference>
<dbReference type="SUPFAM" id="SSF46894">
    <property type="entry name" value="C-terminal effector domain of the bipartite response regulators"/>
    <property type="match status" value="1"/>
</dbReference>
<dbReference type="PANTHER" id="PTHR44688">
    <property type="entry name" value="DNA-BINDING TRANSCRIPTIONAL ACTIVATOR DEVR_DOSR"/>
    <property type="match status" value="1"/>
</dbReference>
<dbReference type="Proteomes" id="UP000295382">
    <property type="component" value="Unassembled WGS sequence"/>
</dbReference>
<evidence type="ECO:0000313" key="5">
    <source>
        <dbReference type="EMBL" id="TCS39292.1"/>
    </source>
</evidence>
<dbReference type="CDD" id="cd06170">
    <property type="entry name" value="LuxR_C_like"/>
    <property type="match status" value="1"/>
</dbReference>
<keyword evidence="3" id="KW-0804">Transcription</keyword>
<comment type="caution">
    <text evidence="5">The sequence shown here is derived from an EMBL/GenBank/DDBJ whole genome shotgun (WGS) entry which is preliminary data.</text>
</comment>
<name>A0A4R3I190_PAULE</name>
<dbReference type="PRINTS" id="PR00038">
    <property type="entry name" value="HTHLUXR"/>
</dbReference>
<evidence type="ECO:0000256" key="1">
    <source>
        <dbReference type="ARBA" id="ARBA00023015"/>
    </source>
</evidence>
<dbReference type="Pfam" id="PF00196">
    <property type="entry name" value="GerE"/>
    <property type="match status" value="1"/>
</dbReference>
<proteinExistence type="predicted"/>
<dbReference type="Gene3D" id="1.10.10.10">
    <property type="entry name" value="Winged helix-like DNA-binding domain superfamily/Winged helix DNA-binding domain"/>
    <property type="match status" value="1"/>
</dbReference>
<dbReference type="InterPro" id="IPR016032">
    <property type="entry name" value="Sig_transdc_resp-reg_C-effctor"/>
</dbReference>
<gene>
    <name evidence="5" type="ORF">EDC30_101247</name>
</gene>
<dbReference type="RefSeq" id="WP_132256530.1">
    <property type="nucleotide sequence ID" value="NZ_SLZQ01000001.1"/>
</dbReference>
<sequence>MNTVHEAFPKNGFRRDGALKNDFSSAEIVNCPEFVLSVRRYVGAVLPYDAFFCSFGCLEGNRLRVLKLLHDSFPLQYFQDLAQSDGSFSSPLVNKWHASRRPVYFQLDRDAGAYPREWSNTFARHGLTNMVAHGKADMASGFFSSFSFYRMPFTVTQWHAEIIELLVPHLHDALLITLGASLLDECERADQPLPLTAEQQHILYWMQQGKTDWETSRILGLNERTVKYHVKKILTKLNATNRTHAVGKACESGTMAKAM</sequence>
<keyword evidence="1" id="KW-0805">Transcription regulation</keyword>
<keyword evidence="2 5" id="KW-0238">DNA-binding</keyword>
<protein>
    <submittedName>
        <fullName evidence="5">DNA-binding CsgD family transcriptional regulator</fullName>
    </submittedName>
</protein>
<dbReference type="PANTHER" id="PTHR44688:SF16">
    <property type="entry name" value="DNA-BINDING TRANSCRIPTIONAL ACTIVATOR DEVR_DOSR"/>
    <property type="match status" value="1"/>
</dbReference>
<dbReference type="SMART" id="SM00421">
    <property type="entry name" value="HTH_LUXR"/>
    <property type="match status" value="1"/>
</dbReference>
<dbReference type="GO" id="GO:0006355">
    <property type="term" value="P:regulation of DNA-templated transcription"/>
    <property type="evidence" value="ECO:0007669"/>
    <property type="project" value="InterPro"/>
</dbReference>
<evidence type="ECO:0000259" key="4">
    <source>
        <dbReference type="PROSITE" id="PS50043"/>
    </source>
</evidence>
<organism evidence="5 6">
    <name type="scientific">Paucimonas lemoignei</name>
    <name type="common">Pseudomonas lemoignei</name>
    <dbReference type="NCBI Taxonomy" id="29443"/>
    <lineage>
        <taxon>Bacteria</taxon>
        <taxon>Pseudomonadati</taxon>
        <taxon>Pseudomonadota</taxon>
        <taxon>Betaproteobacteria</taxon>
        <taxon>Burkholderiales</taxon>
        <taxon>Burkholderiaceae</taxon>
        <taxon>Paucimonas</taxon>
    </lineage>
</organism>
<dbReference type="GO" id="GO:0003677">
    <property type="term" value="F:DNA binding"/>
    <property type="evidence" value="ECO:0007669"/>
    <property type="project" value="UniProtKB-KW"/>
</dbReference>
<dbReference type="EMBL" id="SLZQ01000001">
    <property type="protein sequence ID" value="TCS39292.1"/>
    <property type="molecule type" value="Genomic_DNA"/>
</dbReference>
<dbReference type="InterPro" id="IPR000792">
    <property type="entry name" value="Tscrpt_reg_LuxR_C"/>
</dbReference>